<dbReference type="EMBL" id="BMMN01000014">
    <property type="protein sequence ID" value="GGO26446.1"/>
    <property type="molecule type" value="Genomic_DNA"/>
</dbReference>
<sequence>MYAVSACPLTSMVRVPAAFMGVRGSRRTTTSSPPSTNLRHLHGFANGLELDRQAVNAGIIWAHVIR</sequence>
<reference evidence="1" key="2">
    <citation type="submission" date="2020-09" db="EMBL/GenBank/DDBJ databases">
        <authorList>
            <person name="Sun Q."/>
            <person name="Zhou Y."/>
        </authorList>
    </citation>
    <scope>NUCLEOTIDE SEQUENCE</scope>
    <source>
        <strain evidence="1">CGMCC 4.7138</strain>
    </source>
</reference>
<evidence type="ECO:0000313" key="2">
    <source>
        <dbReference type="Proteomes" id="UP000653480"/>
    </source>
</evidence>
<keyword evidence="2" id="KW-1185">Reference proteome</keyword>
<reference evidence="1" key="1">
    <citation type="journal article" date="2014" name="Int. J. Syst. Evol. Microbiol.">
        <title>Complete genome sequence of Corynebacterium casei LMG S-19264T (=DSM 44701T), isolated from a smear-ripened cheese.</title>
        <authorList>
            <consortium name="US DOE Joint Genome Institute (JGI-PGF)"/>
            <person name="Walter F."/>
            <person name="Albersmeier A."/>
            <person name="Kalinowski J."/>
            <person name="Ruckert C."/>
        </authorList>
    </citation>
    <scope>NUCLEOTIDE SEQUENCE</scope>
    <source>
        <strain evidence="1">CGMCC 4.7138</strain>
    </source>
</reference>
<dbReference type="AlphaFoldDB" id="A0A8H9H956"/>
<gene>
    <name evidence="1" type="ORF">GCM10011574_58850</name>
</gene>
<accession>A0A8H9H956</accession>
<name>A0A8H9H956_9ACTN</name>
<evidence type="ECO:0000313" key="1">
    <source>
        <dbReference type="EMBL" id="GGO26446.1"/>
    </source>
</evidence>
<dbReference type="Proteomes" id="UP000653480">
    <property type="component" value="Unassembled WGS sequence"/>
</dbReference>
<proteinExistence type="predicted"/>
<protein>
    <submittedName>
        <fullName evidence="1">Uncharacterized protein</fullName>
    </submittedName>
</protein>
<organism evidence="1 2">
    <name type="scientific">Microbispora bryophytorum</name>
    <dbReference type="NCBI Taxonomy" id="1460882"/>
    <lineage>
        <taxon>Bacteria</taxon>
        <taxon>Bacillati</taxon>
        <taxon>Actinomycetota</taxon>
        <taxon>Actinomycetes</taxon>
        <taxon>Streptosporangiales</taxon>
        <taxon>Streptosporangiaceae</taxon>
        <taxon>Microbispora</taxon>
    </lineage>
</organism>
<comment type="caution">
    <text evidence="1">The sequence shown here is derived from an EMBL/GenBank/DDBJ whole genome shotgun (WGS) entry which is preliminary data.</text>
</comment>
<dbReference type="RefSeq" id="WP_208762469.1">
    <property type="nucleotide sequence ID" value="NZ_BMMN01000014.1"/>
</dbReference>